<dbReference type="KEGG" id="vg:54974189"/>
<evidence type="ECO:0000256" key="1">
    <source>
        <dbReference type="SAM" id="MobiDB-lite"/>
    </source>
</evidence>
<protein>
    <recommendedName>
        <fullName evidence="2">DUF6378 domain-containing protein</fullName>
    </recommendedName>
</protein>
<dbReference type="GeneID" id="54974189"/>
<dbReference type="Proteomes" id="UP000225149">
    <property type="component" value="Segment"/>
</dbReference>
<dbReference type="InterPro" id="IPR045958">
    <property type="entry name" value="DUF6378"/>
</dbReference>
<evidence type="ECO:0000259" key="2">
    <source>
        <dbReference type="Pfam" id="PF19905"/>
    </source>
</evidence>
<sequence length="174" mass="19524">MTDPYKKKPFGMGYVRPTSYKAQVFVQEDDMALTPSSGPWAQAVQDAPLPQKQESKEMSQPPFAPQPPCAPPPPTMPRGSEVRVILKAALEHIDDRAEERDVGTERSMSHCVKAFNAMFDKDLTEEEGWRFMELLKMSRSRTSKNPDHYEDGAAYAGFAGEAAYYAKHRGKPKV</sequence>
<proteinExistence type="predicted"/>
<evidence type="ECO:0000313" key="4">
    <source>
        <dbReference type="Proteomes" id="UP000225149"/>
    </source>
</evidence>
<feature type="domain" description="DUF6378" evidence="2">
    <location>
        <begin position="85"/>
        <end position="162"/>
    </location>
</feature>
<dbReference type="Pfam" id="PF19905">
    <property type="entry name" value="DUF6378"/>
    <property type="match status" value="1"/>
</dbReference>
<feature type="region of interest" description="Disordered" evidence="1">
    <location>
        <begin position="33"/>
        <end position="79"/>
    </location>
</feature>
<dbReference type="EMBL" id="KY065149">
    <property type="protein sequence ID" value="APD18168.1"/>
    <property type="molecule type" value="Genomic_DNA"/>
</dbReference>
<dbReference type="RefSeq" id="YP_009784194.1">
    <property type="nucleotide sequence ID" value="NC_047741.1"/>
</dbReference>
<reference evidence="3 4" key="1">
    <citation type="journal article" date="2017" name="PLoS ONE">
        <title>Environmental bacteriophages active on biofilms and planktonic forms of toxigenic Vibrio cholerae: Potential relevance in cholera epidemiology.</title>
        <authorList>
            <person name="Naser I.B."/>
            <person name="Hoque M.M."/>
            <person name="Abdullah A."/>
            <person name="Bari S.M.N."/>
            <person name="Ghosh A.N."/>
            <person name="Faruque S.M."/>
        </authorList>
    </citation>
    <scope>NUCLEOTIDE SEQUENCE [LARGE SCALE GENOMIC DNA]</scope>
</reference>
<evidence type="ECO:0000313" key="3">
    <source>
        <dbReference type="EMBL" id="APD18168.1"/>
    </source>
</evidence>
<name>A0A240EWX4_9CAUD</name>
<accession>A0A240EWX4</accession>
<keyword evidence="4" id="KW-1185">Reference proteome</keyword>
<feature type="compositionally biased region" description="Pro residues" evidence="1">
    <location>
        <begin position="62"/>
        <end position="76"/>
    </location>
</feature>
<organism evidence="3 4">
    <name type="scientific">Vibrio phage JSF7</name>
    <dbReference type="NCBI Taxonomy" id="1292086"/>
    <lineage>
        <taxon>Viruses</taxon>
        <taxon>Duplodnaviria</taxon>
        <taxon>Heunggongvirae</taxon>
        <taxon>Uroviricota</taxon>
        <taxon>Caudoviricetes</taxon>
        <taxon>Autographivirales</taxon>
        <taxon>Tawavirus</taxon>
        <taxon>Tawavirus JSF7</taxon>
    </lineage>
</organism>